<reference evidence="4 5" key="1">
    <citation type="submission" date="2024-09" db="EMBL/GenBank/DDBJ databases">
        <title>Chromosome-scale assembly of Riccia sorocarpa.</title>
        <authorList>
            <person name="Paukszto L."/>
        </authorList>
    </citation>
    <scope>NUCLEOTIDE SEQUENCE [LARGE SCALE GENOMIC DNA]</scope>
    <source>
        <strain evidence="4">LP-2024</strain>
        <tissue evidence="4">Aerial parts of the thallus</tissue>
    </source>
</reference>
<dbReference type="GO" id="GO:0046872">
    <property type="term" value="F:metal ion binding"/>
    <property type="evidence" value="ECO:0007669"/>
    <property type="project" value="UniProtKB-KW"/>
</dbReference>
<dbReference type="InterPro" id="IPR027806">
    <property type="entry name" value="HARBI1_dom"/>
</dbReference>
<dbReference type="Pfam" id="PF13359">
    <property type="entry name" value="DDE_Tnp_4"/>
    <property type="match status" value="1"/>
</dbReference>
<feature type="domain" description="DDE Tnp4" evidence="3">
    <location>
        <begin position="15"/>
        <end position="170"/>
    </location>
</feature>
<sequence>MVNYTNRMMVALENGTLVKLSQRPRDDRETYFDRKSNYSLNVQVVCDENKHVIYLFAGMHGSCYNVIYLRRSSLCRRLNSVQLFDFGQCLLGDSGYVPLERLVCSYKRTGDDMDKVSFNTCIVHARVGNEHCIGILKARWHSVKEIRTQLKNTRENAYVIRWIWCCVILHKYLIWRNDDWSEDDHPIELEREDEFIPPPHGVREQNRRGIQHGQEAEFVKEFVLNWDDNAQRSTMDSEILPMNVDVIRHVFGLAEGRSVPRFTRQYEDLSDWVPERSKTAKTWYANDVFLPEWRPIIQLINVVLLGK</sequence>
<dbReference type="EMBL" id="JBJQOH010000007">
    <property type="protein sequence ID" value="KAL3681950.1"/>
    <property type="molecule type" value="Genomic_DNA"/>
</dbReference>
<accession>A0ABD3GUZ0</accession>
<proteinExistence type="predicted"/>
<evidence type="ECO:0000313" key="5">
    <source>
        <dbReference type="Proteomes" id="UP001633002"/>
    </source>
</evidence>
<organism evidence="4 5">
    <name type="scientific">Riccia sorocarpa</name>
    <dbReference type="NCBI Taxonomy" id="122646"/>
    <lineage>
        <taxon>Eukaryota</taxon>
        <taxon>Viridiplantae</taxon>
        <taxon>Streptophyta</taxon>
        <taxon>Embryophyta</taxon>
        <taxon>Marchantiophyta</taxon>
        <taxon>Marchantiopsida</taxon>
        <taxon>Marchantiidae</taxon>
        <taxon>Marchantiales</taxon>
        <taxon>Ricciaceae</taxon>
        <taxon>Riccia</taxon>
    </lineage>
</organism>
<keyword evidence="2" id="KW-0479">Metal-binding</keyword>
<name>A0ABD3GUZ0_9MARC</name>
<dbReference type="Proteomes" id="UP001633002">
    <property type="component" value="Unassembled WGS sequence"/>
</dbReference>
<evidence type="ECO:0000259" key="3">
    <source>
        <dbReference type="Pfam" id="PF13359"/>
    </source>
</evidence>
<comment type="cofactor">
    <cofactor evidence="1">
        <name>a divalent metal cation</name>
        <dbReference type="ChEBI" id="CHEBI:60240"/>
    </cofactor>
</comment>
<protein>
    <recommendedName>
        <fullName evidence="3">DDE Tnp4 domain-containing protein</fullName>
    </recommendedName>
</protein>
<dbReference type="AlphaFoldDB" id="A0ABD3GUZ0"/>
<evidence type="ECO:0000256" key="2">
    <source>
        <dbReference type="ARBA" id="ARBA00022723"/>
    </source>
</evidence>
<comment type="caution">
    <text evidence="4">The sequence shown here is derived from an EMBL/GenBank/DDBJ whole genome shotgun (WGS) entry which is preliminary data.</text>
</comment>
<evidence type="ECO:0000313" key="4">
    <source>
        <dbReference type="EMBL" id="KAL3681950.1"/>
    </source>
</evidence>
<keyword evidence="5" id="KW-1185">Reference proteome</keyword>
<evidence type="ECO:0000256" key="1">
    <source>
        <dbReference type="ARBA" id="ARBA00001968"/>
    </source>
</evidence>
<gene>
    <name evidence="4" type="ORF">R1sor_024906</name>
</gene>